<evidence type="ECO:0000259" key="8">
    <source>
        <dbReference type="PROSITE" id="PS50109"/>
    </source>
</evidence>
<dbReference type="PANTHER" id="PTHR45436:SF5">
    <property type="entry name" value="SENSOR HISTIDINE KINASE TRCS"/>
    <property type="match status" value="1"/>
</dbReference>
<dbReference type="PROSITE" id="PS50109">
    <property type="entry name" value="HIS_KIN"/>
    <property type="match status" value="1"/>
</dbReference>
<protein>
    <recommendedName>
        <fullName evidence="2">histidine kinase</fullName>
        <ecNumber evidence="2">2.7.13.3</ecNumber>
    </recommendedName>
</protein>
<name>A0A8J3EB56_9PROT</name>
<evidence type="ECO:0000256" key="3">
    <source>
        <dbReference type="ARBA" id="ARBA00022553"/>
    </source>
</evidence>
<proteinExistence type="predicted"/>
<keyword evidence="7" id="KW-0472">Membrane</keyword>
<dbReference type="AlphaFoldDB" id="A0A8J3EB56"/>
<dbReference type="GO" id="GO:0004673">
    <property type="term" value="F:protein histidine kinase activity"/>
    <property type="evidence" value="ECO:0007669"/>
    <property type="project" value="UniProtKB-EC"/>
</dbReference>
<dbReference type="InterPro" id="IPR005467">
    <property type="entry name" value="His_kinase_dom"/>
</dbReference>
<gene>
    <name evidence="9" type="ORF">GCM10010964_05000</name>
</gene>
<evidence type="ECO:0000313" key="9">
    <source>
        <dbReference type="EMBL" id="GGG19766.1"/>
    </source>
</evidence>
<dbReference type="Gene3D" id="3.30.565.10">
    <property type="entry name" value="Histidine kinase-like ATPase, C-terminal domain"/>
    <property type="match status" value="1"/>
</dbReference>
<evidence type="ECO:0000256" key="6">
    <source>
        <dbReference type="ARBA" id="ARBA00022777"/>
    </source>
</evidence>
<dbReference type="Proteomes" id="UP000597507">
    <property type="component" value="Unassembled WGS sequence"/>
</dbReference>
<evidence type="ECO:0000256" key="7">
    <source>
        <dbReference type="ARBA" id="ARBA00022989"/>
    </source>
</evidence>
<evidence type="ECO:0000256" key="1">
    <source>
        <dbReference type="ARBA" id="ARBA00000085"/>
    </source>
</evidence>
<organism evidence="9 10">
    <name type="scientific">Caldovatus sediminis</name>
    <dbReference type="NCBI Taxonomy" id="2041189"/>
    <lineage>
        <taxon>Bacteria</taxon>
        <taxon>Pseudomonadati</taxon>
        <taxon>Pseudomonadota</taxon>
        <taxon>Alphaproteobacteria</taxon>
        <taxon>Acetobacterales</taxon>
        <taxon>Roseomonadaceae</taxon>
        <taxon>Caldovatus</taxon>
    </lineage>
</organism>
<comment type="caution">
    <text evidence="9">The sequence shown here is derived from an EMBL/GenBank/DDBJ whole genome shotgun (WGS) entry which is preliminary data.</text>
</comment>
<keyword evidence="5" id="KW-0812">Transmembrane</keyword>
<keyword evidence="6" id="KW-0418">Kinase</keyword>
<sequence length="171" mass="17370">MQQPRHLARGLADAAAGAAGAHQLLVQRVMLRLERLRGRGEAEADAQDLAEILGNLAENAAQWARSRVRVAARRGEEAADAGLVALAVEDDGPGIPQEAAETALSRGGRLDATKPGTGLGLAIVADLAEAYGGSLALRRSRHLGGLCAEVRLPARAGAGGAAGQPSPASPP</sequence>
<dbReference type="SUPFAM" id="SSF55874">
    <property type="entry name" value="ATPase domain of HSP90 chaperone/DNA topoisomerase II/histidine kinase"/>
    <property type="match status" value="1"/>
</dbReference>
<dbReference type="Pfam" id="PF02518">
    <property type="entry name" value="HATPase_c"/>
    <property type="match status" value="1"/>
</dbReference>
<dbReference type="InterPro" id="IPR036890">
    <property type="entry name" value="HATPase_C_sf"/>
</dbReference>
<evidence type="ECO:0000256" key="5">
    <source>
        <dbReference type="ARBA" id="ARBA00022692"/>
    </source>
</evidence>
<dbReference type="PANTHER" id="PTHR45436">
    <property type="entry name" value="SENSOR HISTIDINE KINASE YKOH"/>
    <property type="match status" value="1"/>
</dbReference>
<dbReference type="EC" id="2.7.13.3" evidence="2"/>
<keyword evidence="7" id="KW-1133">Transmembrane helix</keyword>
<dbReference type="GO" id="GO:0000160">
    <property type="term" value="P:phosphorelay signal transduction system"/>
    <property type="evidence" value="ECO:0007669"/>
    <property type="project" value="TreeGrafter"/>
</dbReference>
<dbReference type="EMBL" id="BMKS01000001">
    <property type="protein sequence ID" value="GGG19766.1"/>
    <property type="molecule type" value="Genomic_DNA"/>
</dbReference>
<accession>A0A8J3EB56</accession>
<dbReference type="InterPro" id="IPR003594">
    <property type="entry name" value="HATPase_dom"/>
</dbReference>
<dbReference type="GO" id="GO:0005886">
    <property type="term" value="C:plasma membrane"/>
    <property type="evidence" value="ECO:0007669"/>
    <property type="project" value="TreeGrafter"/>
</dbReference>
<evidence type="ECO:0000256" key="4">
    <source>
        <dbReference type="ARBA" id="ARBA00022679"/>
    </source>
</evidence>
<comment type="catalytic activity">
    <reaction evidence="1">
        <text>ATP + protein L-histidine = ADP + protein N-phospho-L-histidine.</text>
        <dbReference type="EC" id="2.7.13.3"/>
    </reaction>
</comment>
<dbReference type="SMART" id="SM00387">
    <property type="entry name" value="HATPase_c"/>
    <property type="match status" value="1"/>
</dbReference>
<dbReference type="InterPro" id="IPR050428">
    <property type="entry name" value="TCS_sensor_his_kinase"/>
</dbReference>
<evidence type="ECO:0000256" key="2">
    <source>
        <dbReference type="ARBA" id="ARBA00012438"/>
    </source>
</evidence>
<keyword evidence="3" id="KW-0597">Phosphoprotein</keyword>
<dbReference type="RefSeq" id="WP_229677752.1">
    <property type="nucleotide sequence ID" value="NZ_BMKS01000001.1"/>
</dbReference>
<feature type="domain" description="Histidine kinase" evidence="8">
    <location>
        <begin position="44"/>
        <end position="156"/>
    </location>
</feature>
<reference evidence="9 10" key="1">
    <citation type="journal article" date="2014" name="Int. J. Syst. Evol. Microbiol.">
        <title>Complete genome sequence of Corynebacterium casei LMG S-19264T (=DSM 44701T), isolated from a smear-ripened cheese.</title>
        <authorList>
            <consortium name="US DOE Joint Genome Institute (JGI-PGF)"/>
            <person name="Walter F."/>
            <person name="Albersmeier A."/>
            <person name="Kalinowski J."/>
            <person name="Ruckert C."/>
        </authorList>
    </citation>
    <scope>NUCLEOTIDE SEQUENCE [LARGE SCALE GENOMIC DNA]</scope>
    <source>
        <strain evidence="9 10">CGMCC 1.16330</strain>
    </source>
</reference>
<evidence type="ECO:0000313" key="10">
    <source>
        <dbReference type="Proteomes" id="UP000597507"/>
    </source>
</evidence>
<keyword evidence="10" id="KW-1185">Reference proteome</keyword>
<keyword evidence="4" id="KW-0808">Transferase</keyword>